<evidence type="ECO:0000256" key="2">
    <source>
        <dbReference type="ARBA" id="ARBA00022692"/>
    </source>
</evidence>
<comment type="subcellular location">
    <subcellularLocation>
        <location evidence="1">Membrane</location>
    </subcellularLocation>
</comment>
<evidence type="ECO:0000256" key="3">
    <source>
        <dbReference type="ARBA" id="ARBA00022729"/>
    </source>
</evidence>
<feature type="disulfide bond" evidence="9">
    <location>
        <begin position="680"/>
        <end position="744"/>
    </location>
</feature>
<keyword evidence="3" id="KW-0732">Signal</keyword>
<dbReference type="GO" id="GO:0016020">
    <property type="term" value="C:membrane"/>
    <property type="evidence" value="ECO:0007669"/>
    <property type="project" value="UniProtKB-SubCell"/>
</dbReference>
<accession>A0A9J7XC45</accession>
<dbReference type="PROSITE" id="PS50221">
    <property type="entry name" value="GAIN_B"/>
    <property type="match status" value="1"/>
</dbReference>
<evidence type="ECO:0000313" key="14">
    <source>
        <dbReference type="Proteomes" id="UP001108240"/>
    </source>
</evidence>
<dbReference type="InterPro" id="IPR036772">
    <property type="entry name" value="SRCR-like_dom_sf"/>
</dbReference>
<proteinExistence type="predicted"/>
<dbReference type="PANTHER" id="PTHR36191:SF4">
    <property type="entry name" value="VWFD DOMAIN-CONTAINING PROTEIN"/>
    <property type="match status" value="1"/>
</dbReference>
<dbReference type="Proteomes" id="UP001108240">
    <property type="component" value="Unplaced"/>
</dbReference>
<dbReference type="InterPro" id="IPR046338">
    <property type="entry name" value="GAIN_dom_sf"/>
</dbReference>
<evidence type="ECO:0000256" key="7">
    <source>
        <dbReference type="ARBA" id="ARBA00023157"/>
    </source>
</evidence>
<evidence type="ECO:0000256" key="9">
    <source>
        <dbReference type="PROSITE-ProRule" id="PRU00196"/>
    </source>
</evidence>
<evidence type="ECO:0000256" key="8">
    <source>
        <dbReference type="ARBA" id="ARBA00023180"/>
    </source>
</evidence>
<dbReference type="Ensembl" id="ENSCCRT00000123918.1">
    <property type="protein sequence ID" value="ENSCCRP00000104979.1"/>
    <property type="gene ID" value="ENSCCRG00000012507.2"/>
</dbReference>
<reference evidence="13" key="2">
    <citation type="submission" date="2025-09" db="UniProtKB">
        <authorList>
            <consortium name="Ensembl"/>
        </authorList>
    </citation>
    <scope>IDENTIFICATION</scope>
</reference>
<dbReference type="PROSITE" id="PS00420">
    <property type="entry name" value="SRCR_1"/>
    <property type="match status" value="1"/>
</dbReference>
<dbReference type="SMART" id="SM00303">
    <property type="entry name" value="GPS"/>
    <property type="match status" value="1"/>
</dbReference>
<dbReference type="GeneTree" id="ENSGT00940000156038"/>
<keyword evidence="4" id="KW-0677">Repeat</keyword>
<dbReference type="InterPro" id="IPR001190">
    <property type="entry name" value="SRCR"/>
</dbReference>
<sequence length="1180" mass="131892">MASSLCKSFLSSQDIISVILYVLACITDTQETTSVASLSVDPCFNYTVLDDPRRATSNQLSSYYYYYYYYMCDQSVTWSGWYRLFINGLSTQIPDTCVAQYSCGTSIPLWIRGGHPTVEDGVVTRDVCGHYNNYCCYYGSYPIKVKACPGNYYVYELVSPTVCNSAYCADVGSINSSSTTVTPATLSTANLTVDPCFNYTVLDDPRRATSNQLSSYYYYYNYMCDQSVTWSGWYRLFIYGQSAQIPDTCVAQYSCGTNIPLWIRGGHPRVQDGVVTRDVCGHYNNYCCYYGSFPIKVKACPGNYYVYELVSPTVCNSAYCADVGSINSSSTTVTPATISAANLSVDPCFNYTVLDDPRRATSNQLSSYYYNYYYYYYYNYYNYMCDQSVTWSGWYRLFIYGQSAQIPDTCVAQYSCGTSIPLWIRDGHPTVEDGVVTRDVCGHYNNYCCYYRSYPIKVKACPGNYYVYELVSPTVCNSAYCADVGSINTRSTTVTPTTISTANLTVDPCFNYTVLDDPRRATSNQLSSYYYYYNYMCDQSVTWSGWYRLFIYGLSAQIPDTCVAQYSCGTSIPLWIRGGHPTVEDGVVTRYVCGHYNNYCCYYGVYPIKVKACPGNYYVYELVSPTVCNSAYCADVGSINTRSTTVTPATLSTAVRLVNGPNLCSGRVEVLHNGIWGTVCDDRWDLTDAAVVCRELGCGSVVEAKSFAYFGEGSGQIWLDDVWCLGSESTLINCLSRGWGSHDCVHSEDAGVICQANLTVDPCYNYTVLDDPRRATSNQSSNYYMYDIYFPWSGWYRLFINGLSTQIPDTCVAQYSCGTAAPLWIRGGHPRVQDGVVTRDVCGHWNNDCCYYGSYPIKVKACPGLYYVYELIRPTLSWSAYCAVRNIMLPEGCTSQTAGGCLQNLLEQTENITAQVVPLSTVLNILNMVFNASEKIVESSSSASPTELASIGNHVLKTSEKLISTLVKPTVTSDSVSFTLPAVEGQVFMVGPLVYLDKIPRLDTTNSSMDIDLIGIARNNNERSAAVAFMSYNTMENLLKPDFFNTPEDTIKTMMSTVISATLPKTTNTTLTKPVIFTFRHIREFDPSGSLSCVNWNISEWTVDGCSVLKTNRHYTVCSCVHLSIFALIMQTSHPYYVFDMLSQSNFQQLLLIFLYVTVGVVFSLALLTLVIFIAVYFHV</sequence>
<evidence type="ECO:0000256" key="5">
    <source>
        <dbReference type="ARBA" id="ARBA00022989"/>
    </source>
</evidence>
<keyword evidence="2 10" id="KW-0812">Transmembrane</keyword>
<keyword evidence="6 10" id="KW-0472">Membrane</keyword>
<protein>
    <submittedName>
        <fullName evidence="13">Uncharacterized protein</fullName>
    </submittedName>
</protein>
<feature type="domain" description="SRCR" evidence="12">
    <location>
        <begin position="655"/>
        <end position="755"/>
    </location>
</feature>
<evidence type="ECO:0000256" key="1">
    <source>
        <dbReference type="ARBA" id="ARBA00004370"/>
    </source>
</evidence>
<dbReference type="Gene3D" id="2.60.220.50">
    <property type="match status" value="1"/>
</dbReference>
<organism evidence="13 14">
    <name type="scientific">Cyprinus carpio carpio</name>
    <dbReference type="NCBI Taxonomy" id="630221"/>
    <lineage>
        <taxon>Eukaryota</taxon>
        <taxon>Metazoa</taxon>
        <taxon>Chordata</taxon>
        <taxon>Craniata</taxon>
        <taxon>Vertebrata</taxon>
        <taxon>Euteleostomi</taxon>
        <taxon>Actinopterygii</taxon>
        <taxon>Neopterygii</taxon>
        <taxon>Teleostei</taxon>
        <taxon>Ostariophysi</taxon>
        <taxon>Cypriniformes</taxon>
        <taxon>Cyprinidae</taxon>
        <taxon>Cyprininae</taxon>
        <taxon>Cyprinus</taxon>
    </lineage>
</organism>
<dbReference type="InterPro" id="IPR000203">
    <property type="entry name" value="GPS"/>
</dbReference>
<keyword evidence="5 10" id="KW-1133">Transmembrane helix</keyword>
<name>A0A9J7XC45_CYPCA</name>
<dbReference type="PANTHER" id="PTHR36191">
    <property type="entry name" value="ENDO/EXONUCLEASE/PHOSPHATASE DOMAIN-CONTAINING PROTEIN-RELATED"/>
    <property type="match status" value="1"/>
</dbReference>
<evidence type="ECO:0000256" key="4">
    <source>
        <dbReference type="ARBA" id="ARBA00022737"/>
    </source>
</evidence>
<dbReference type="Gene3D" id="3.10.250.10">
    <property type="entry name" value="SRCR-like domain"/>
    <property type="match status" value="1"/>
</dbReference>
<evidence type="ECO:0000256" key="10">
    <source>
        <dbReference type="SAM" id="Phobius"/>
    </source>
</evidence>
<dbReference type="PROSITE" id="PS50287">
    <property type="entry name" value="SRCR_2"/>
    <property type="match status" value="1"/>
</dbReference>
<reference evidence="13" key="1">
    <citation type="submission" date="2025-08" db="UniProtKB">
        <authorList>
            <consortium name="Ensembl"/>
        </authorList>
    </citation>
    <scope>IDENTIFICATION</scope>
</reference>
<evidence type="ECO:0000259" key="11">
    <source>
        <dbReference type="PROSITE" id="PS50221"/>
    </source>
</evidence>
<evidence type="ECO:0000256" key="6">
    <source>
        <dbReference type="ARBA" id="ARBA00023136"/>
    </source>
</evidence>
<evidence type="ECO:0000259" key="12">
    <source>
        <dbReference type="PROSITE" id="PS50287"/>
    </source>
</evidence>
<evidence type="ECO:0000313" key="13">
    <source>
        <dbReference type="Ensembl" id="ENSCCRP00000104979.1"/>
    </source>
</evidence>
<dbReference type="Pfam" id="PF23283">
    <property type="entry name" value="D8C_UMOD"/>
    <property type="match status" value="5"/>
</dbReference>
<keyword evidence="7 9" id="KW-1015">Disulfide bond</keyword>
<keyword evidence="14" id="KW-1185">Reference proteome</keyword>
<dbReference type="SUPFAM" id="SSF56487">
    <property type="entry name" value="SRCR-like"/>
    <property type="match status" value="1"/>
</dbReference>
<dbReference type="InterPro" id="IPR057244">
    <property type="entry name" value="GAIN_B"/>
</dbReference>
<dbReference type="SMART" id="SM00202">
    <property type="entry name" value="SR"/>
    <property type="match status" value="1"/>
</dbReference>
<keyword evidence="8" id="KW-0325">Glycoprotein</keyword>
<dbReference type="Pfam" id="PF00530">
    <property type="entry name" value="SRCR"/>
    <property type="match status" value="1"/>
</dbReference>
<dbReference type="FunFam" id="3.10.250.10:FF:000006">
    <property type="entry name" value="neurotrypsin isoform X2"/>
    <property type="match status" value="1"/>
</dbReference>
<dbReference type="PRINTS" id="PR00258">
    <property type="entry name" value="SPERACTRCPTR"/>
</dbReference>
<dbReference type="InterPro" id="IPR057774">
    <property type="entry name" value="D8C_UMOD/GP2/OIT3-like"/>
</dbReference>
<dbReference type="AlphaFoldDB" id="A0A9J7XC45"/>
<dbReference type="Pfam" id="PF01825">
    <property type="entry name" value="GPS"/>
    <property type="match status" value="1"/>
</dbReference>
<feature type="disulfide bond" evidence="9">
    <location>
        <begin position="724"/>
        <end position="734"/>
    </location>
</feature>
<feature type="transmembrane region" description="Helical" evidence="10">
    <location>
        <begin position="1151"/>
        <end position="1178"/>
    </location>
</feature>
<feature type="domain" description="GAIN-B" evidence="11">
    <location>
        <begin position="986"/>
        <end position="1136"/>
    </location>
</feature>
<feature type="disulfide bond" evidence="9">
    <location>
        <begin position="693"/>
        <end position="754"/>
    </location>
</feature>